<name>A0A1J5RIZ4_9ZZZZ</name>
<dbReference type="Pfam" id="PF03872">
    <property type="entry name" value="RseA_N"/>
    <property type="match status" value="1"/>
</dbReference>
<dbReference type="InterPro" id="IPR036147">
    <property type="entry name" value="Anti-sigma_E_RseA_N_sf"/>
</dbReference>
<gene>
    <name evidence="2" type="ORF">GALL_225870</name>
</gene>
<organism evidence="2">
    <name type="scientific">mine drainage metagenome</name>
    <dbReference type="NCBI Taxonomy" id="410659"/>
    <lineage>
        <taxon>unclassified sequences</taxon>
        <taxon>metagenomes</taxon>
        <taxon>ecological metagenomes</taxon>
    </lineage>
</organism>
<feature type="domain" description="Anti sigma-E protein RseA N-terminal" evidence="1">
    <location>
        <begin position="14"/>
        <end position="99"/>
    </location>
</feature>
<dbReference type="Gene3D" id="1.10.10.880">
    <property type="entry name" value="Anti sigma-E protein RseA, N-terminal domain"/>
    <property type="match status" value="1"/>
</dbReference>
<comment type="caution">
    <text evidence="2">The sequence shown here is derived from an EMBL/GenBank/DDBJ whole genome shotgun (WGS) entry which is preliminary data.</text>
</comment>
<protein>
    <recommendedName>
        <fullName evidence="1">Anti sigma-E protein RseA N-terminal domain-containing protein</fullName>
    </recommendedName>
</protein>
<dbReference type="InterPro" id="IPR005572">
    <property type="entry name" value="Anti-sigma_E_RseA_N"/>
</dbReference>
<evidence type="ECO:0000313" key="2">
    <source>
        <dbReference type="EMBL" id="OIQ95426.1"/>
    </source>
</evidence>
<dbReference type="GO" id="GO:0016989">
    <property type="term" value="F:sigma factor antagonist activity"/>
    <property type="evidence" value="ECO:0007669"/>
    <property type="project" value="InterPro"/>
</dbReference>
<evidence type="ECO:0000259" key="1">
    <source>
        <dbReference type="Pfam" id="PF03872"/>
    </source>
</evidence>
<reference evidence="2" key="1">
    <citation type="submission" date="2016-10" db="EMBL/GenBank/DDBJ databases">
        <title>Sequence of Gallionella enrichment culture.</title>
        <authorList>
            <person name="Poehlein A."/>
            <person name="Muehling M."/>
            <person name="Daniel R."/>
        </authorList>
    </citation>
    <scope>NUCLEOTIDE SEQUENCE</scope>
</reference>
<proteinExistence type="predicted"/>
<dbReference type="SUPFAM" id="SSF89069">
    <property type="entry name" value="N-terminal, cytoplasmic domain of anti-sigmaE factor RseA"/>
    <property type="match status" value="1"/>
</dbReference>
<dbReference type="EMBL" id="MLJW01000167">
    <property type="protein sequence ID" value="OIQ95426.1"/>
    <property type="molecule type" value="Genomic_DNA"/>
</dbReference>
<dbReference type="AlphaFoldDB" id="A0A1J5RIZ4"/>
<accession>A0A1J5RIZ4</accession>
<sequence>MEQSDMNELTMPARISALMDDEPETAGVVPNSVAADVALRELSNNASAREIWLQYHQIGDLLRSSELTPLPGERQFLQRFSERLNLEAVQLAPVAVRAESAAKAPRSRWSVAGLTAASVAAIALVSFSTLPSRHALDGTASFSTQLPQGVLTSPAAPQRVAQNLTSAAASAQMTGAASAGGQAVGAWSQYLMAHQQLAGGVLPYTPADIHEADLRVAASR</sequence>